<evidence type="ECO:0000313" key="1">
    <source>
        <dbReference type="EMBL" id="RIJ29716.1"/>
    </source>
</evidence>
<keyword evidence="2" id="KW-1185">Reference proteome</keyword>
<name>A0A399RDQ6_9PROT</name>
<dbReference type="Proteomes" id="UP000266385">
    <property type="component" value="Unassembled WGS sequence"/>
</dbReference>
<reference evidence="1 2" key="1">
    <citation type="submission" date="2018-08" db="EMBL/GenBank/DDBJ databases">
        <title>Henriciella mobilis sp. nov., isolated from seawater.</title>
        <authorList>
            <person name="Cheng H."/>
            <person name="Wu Y.-H."/>
            <person name="Xu X.-W."/>
            <person name="Guo L.-L."/>
        </authorList>
    </citation>
    <scope>NUCLEOTIDE SEQUENCE [LARGE SCALE GENOMIC DNA]</scope>
    <source>
        <strain evidence="1 2">JN25</strain>
    </source>
</reference>
<accession>A0A399RDQ6</accession>
<dbReference type="Gene3D" id="1.20.140.160">
    <property type="match status" value="1"/>
</dbReference>
<comment type="caution">
    <text evidence="1">The sequence shown here is derived from an EMBL/GenBank/DDBJ whole genome shotgun (WGS) entry which is preliminary data.</text>
</comment>
<organism evidence="1 2">
    <name type="scientific">Henriciella mobilis</name>
    <dbReference type="NCBI Taxonomy" id="2305467"/>
    <lineage>
        <taxon>Bacteria</taxon>
        <taxon>Pseudomonadati</taxon>
        <taxon>Pseudomonadota</taxon>
        <taxon>Alphaproteobacteria</taxon>
        <taxon>Hyphomonadales</taxon>
        <taxon>Hyphomonadaceae</taxon>
        <taxon>Henriciella</taxon>
    </lineage>
</organism>
<proteinExistence type="predicted"/>
<protein>
    <submittedName>
        <fullName evidence="1">Uncharacterized protein</fullName>
    </submittedName>
</protein>
<evidence type="ECO:0000313" key="2">
    <source>
        <dbReference type="Proteomes" id="UP000266385"/>
    </source>
</evidence>
<gene>
    <name evidence="1" type="ORF">D1223_09590</name>
</gene>
<dbReference type="EMBL" id="QWFX01000010">
    <property type="protein sequence ID" value="RIJ29716.1"/>
    <property type="molecule type" value="Genomic_DNA"/>
</dbReference>
<sequence length="147" mass="15998">MTPSSAEREPLLRRLRRIGLILTGDQKLADGILSDAFVRARGAIRHADDIDEMDVFKLGFDAFEDALHRKGAVIVLHRAGRGDGSLGDRVSRLTYVERVAVSLLVVEKLSLRASAILSGRPISVLENALTDALPKLDGDFVQGEGRP</sequence>
<dbReference type="AlphaFoldDB" id="A0A399RDQ6"/>